<name>A0ABX1JI94_9MICC</name>
<dbReference type="InterPro" id="IPR005337">
    <property type="entry name" value="RapZ-like"/>
</dbReference>
<sequence length="80" mass="8682">MSTEEDFTPVKPAESELLVVTGMSGAGRTTAAHALEDHGWYVVDNLPPQMLGTLAELMARTDSLPRLAVVIDVRSQALFR</sequence>
<dbReference type="Proteomes" id="UP000523795">
    <property type="component" value="Unassembled WGS sequence"/>
</dbReference>
<keyword evidence="3" id="KW-0342">GTP-binding</keyword>
<evidence type="ECO:0000313" key="6">
    <source>
        <dbReference type="Proteomes" id="UP000523795"/>
    </source>
</evidence>
<keyword evidence="6" id="KW-1185">Reference proteome</keyword>
<evidence type="ECO:0000256" key="3">
    <source>
        <dbReference type="ARBA" id="ARBA00023134"/>
    </source>
</evidence>
<dbReference type="InterPro" id="IPR027417">
    <property type="entry name" value="P-loop_NTPase"/>
</dbReference>
<keyword evidence="2" id="KW-0067">ATP-binding</keyword>
<feature type="domain" description="RapZ-like N-terminal" evidence="4">
    <location>
        <begin position="16"/>
        <end position="77"/>
    </location>
</feature>
<dbReference type="PANTHER" id="PTHR30448:SF0">
    <property type="entry name" value="RNASE ADAPTER PROTEIN RAPZ"/>
    <property type="match status" value="1"/>
</dbReference>
<proteinExistence type="predicted"/>
<dbReference type="PANTHER" id="PTHR30448">
    <property type="entry name" value="RNASE ADAPTER PROTEIN RAPZ"/>
    <property type="match status" value="1"/>
</dbReference>
<feature type="non-terminal residue" evidence="5">
    <location>
        <position position="80"/>
    </location>
</feature>
<reference evidence="5 6" key="1">
    <citation type="submission" date="2020-04" db="EMBL/GenBank/DDBJ databases">
        <authorList>
            <person name="Liu S."/>
        </authorList>
    </citation>
    <scope>NUCLEOTIDE SEQUENCE [LARGE SCALE GENOMIC DNA]</scope>
    <source>
        <strain evidence="5 6">CGMCC 1.15091</strain>
    </source>
</reference>
<keyword evidence="1" id="KW-0547">Nucleotide-binding</keyword>
<evidence type="ECO:0000259" key="4">
    <source>
        <dbReference type="Pfam" id="PF03668"/>
    </source>
</evidence>
<protein>
    <submittedName>
        <fullName evidence="5">RNase adaptor protein RapZ</fullName>
    </submittedName>
</protein>
<accession>A0ABX1JI94</accession>
<evidence type="ECO:0000313" key="5">
    <source>
        <dbReference type="EMBL" id="NKX49042.1"/>
    </source>
</evidence>
<evidence type="ECO:0000256" key="1">
    <source>
        <dbReference type="ARBA" id="ARBA00022741"/>
    </source>
</evidence>
<dbReference type="SUPFAM" id="SSF52540">
    <property type="entry name" value="P-loop containing nucleoside triphosphate hydrolases"/>
    <property type="match status" value="1"/>
</dbReference>
<gene>
    <name evidence="5" type="ORF">HER39_00240</name>
</gene>
<comment type="caution">
    <text evidence="5">The sequence shown here is derived from an EMBL/GenBank/DDBJ whole genome shotgun (WGS) entry which is preliminary data.</text>
</comment>
<evidence type="ECO:0000256" key="2">
    <source>
        <dbReference type="ARBA" id="ARBA00022840"/>
    </source>
</evidence>
<organism evidence="5 6">
    <name type="scientific">Arthrobacter deserti</name>
    <dbReference type="NCBI Taxonomy" id="1742687"/>
    <lineage>
        <taxon>Bacteria</taxon>
        <taxon>Bacillati</taxon>
        <taxon>Actinomycetota</taxon>
        <taxon>Actinomycetes</taxon>
        <taxon>Micrococcales</taxon>
        <taxon>Micrococcaceae</taxon>
        <taxon>Arthrobacter</taxon>
    </lineage>
</organism>
<dbReference type="Pfam" id="PF03668">
    <property type="entry name" value="RapZ-like_N"/>
    <property type="match status" value="1"/>
</dbReference>
<dbReference type="InterPro" id="IPR053930">
    <property type="entry name" value="RapZ-like_N"/>
</dbReference>
<dbReference type="EMBL" id="JAAZSR010000001">
    <property type="protein sequence ID" value="NKX49042.1"/>
    <property type="molecule type" value="Genomic_DNA"/>
</dbReference>